<evidence type="ECO:0000313" key="4">
    <source>
        <dbReference type="Proteomes" id="UP000009881"/>
    </source>
</evidence>
<dbReference type="Proteomes" id="UP000009881">
    <property type="component" value="Unassembled WGS sequence"/>
</dbReference>
<dbReference type="InterPro" id="IPR017937">
    <property type="entry name" value="Thioredoxin_CS"/>
</dbReference>
<gene>
    <name evidence="3" type="ORF">C882_2409</name>
</gene>
<dbReference type="PROSITE" id="PS00194">
    <property type="entry name" value="THIOREDOXIN_1"/>
    <property type="match status" value="1"/>
</dbReference>
<protein>
    <submittedName>
        <fullName evidence="3">Thiol disulfide oxidoreductase TlpA</fullName>
    </submittedName>
</protein>
<dbReference type="InterPro" id="IPR013766">
    <property type="entry name" value="Thioredoxin_domain"/>
</dbReference>
<comment type="caution">
    <text evidence="3">The sequence shown here is derived from an EMBL/GenBank/DDBJ whole genome shotgun (WGS) entry which is preliminary data.</text>
</comment>
<dbReference type="Gene3D" id="3.40.30.10">
    <property type="entry name" value="Glutaredoxin"/>
    <property type="match status" value="1"/>
</dbReference>
<proteinExistence type="predicted"/>
<dbReference type="OrthoDB" id="9799347at2"/>
<feature type="domain" description="Thioredoxin" evidence="2">
    <location>
        <begin position="16"/>
        <end position="158"/>
    </location>
</feature>
<dbReference type="InterPro" id="IPR000866">
    <property type="entry name" value="AhpC/TSA"/>
</dbReference>
<evidence type="ECO:0000256" key="1">
    <source>
        <dbReference type="ARBA" id="ARBA00023284"/>
    </source>
</evidence>
<dbReference type="Pfam" id="PF00578">
    <property type="entry name" value="AhpC-TSA"/>
    <property type="match status" value="1"/>
</dbReference>
<dbReference type="GO" id="GO:0016209">
    <property type="term" value="F:antioxidant activity"/>
    <property type="evidence" value="ECO:0007669"/>
    <property type="project" value="InterPro"/>
</dbReference>
<dbReference type="AlphaFoldDB" id="K9HVR5"/>
<dbReference type="PANTHER" id="PTHR42852:SF17">
    <property type="entry name" value="THIOREDOXIN-LIKE PROTEIN HI_1115"/>
    <property type="match status" value="1"/>
</dbReference>
<dbReference type="STRING" id="1238182.C882_2409"/>
<dbReference type="InterPro" id="IPR036249">
    <property type="entry name" value="Thioredoxin-like_sf"/>
</dbReference>
<dbReference type="RefSeq" id="WP_009538819.1">
    <property type="nucleotide sequence ID" value="NZ_ANHY01000003.1"/>
</dbReference>
<keyword evidence="4" id="KW-1185">Reference proteome</keyword>
<dbReference type="InterPro" id="IPR050553">
    <property type="entry name" value="Thioredoxin_ResA/DsbE_sf"/>
</dbReference>
<dbReference type="CDD" id="cd02966">
    <property type="entry name" value="TlpA_like_family"/>
    <property type="match status" value="1"/>
</dbReference>
<dbReference type="PANTHER" id="PTHR42852">
    <property type="entry name" value="THIOL:DISULFIDE INTERCHANGE PROTEIN DSBE"/>
    <property type="match status" value="1"/>
</dbReference>
<dbReference type="EMBL" id="ANHY01000003">
    <property type="protein sequence ID" value="EKV32331.1"/>
    <property type="molecule type" value="Genomic_DNA"/>
</dbReference>
<dbReference type="SUPFAM" id="SSF52833">
    <property type="entry name" value="Thioredoxin-like"/>
    <property type="match status" value="1"/>
</dbReference>
<organism evidence="3 4">
    <name type="scientific">Caenispirillum salinarum AK4</name>
    <dbReference type="NCBI Taxonomy" id="1238182"/>
    <lineage>
        <taxon>Bacteria</taxon>
        <taxon>Pseudomonadati</taxon>
        <taxon>Pseudomonadota</taxon>
        <taxon>Alphaproteobacteria</taxon>
        <taxon>Rhodospirillales</taxon>
        <taxon>Novispirillaceae</taxon>
        <taxon>Caenispirillum</taxon>
    </lineage>
</organism>
<dbReference type="eggNOG" id="COG0526">
    <property type="taxonomic scope" value="Bacteria"/>
</dbReference>
<evidence type="ECO:0000259" key="2">
    <source>
        <dbReference type="PROSITE" id="PS51352"/>
    </source>
</evidence>
<accession>K9HVR5</accession>
<sequence length="164" mass="17966">MAAEINGVTVPFMVKVTNPDPLPQEPFLNADGEEITLADFEGQVVVLNFWATWCAPCVKEMPDLDALAEATADDPITVIALNEDRKPLEVAPAWLREQGLDHLEVFADQRQGLARAFQIRGMPTTVLIGPEGEKLAYREGIAEWADPDFIAALRKLAERAPADG</sequence>
<evidence type="ECO:0000313" key="3">
    <source>
        <dbReference type="EMBL" id="EKV32331.1"/>
    </source>
</evidence>
<name>K9HVR5_9PROT</name>
<dbReference type="GO" id="GO:0015036">
    <property type="term" value="F:disulfide oxidoreductase activity"/>
    <property type="evidence" value="ECO:0007669"/>
    <property type="project" value="UniProtKB-ARBA"/>
</dbReference>
<reference evidence="3 4" key="1">
    <citation type="journal article" date="2013" name="Genome Announc.">
        <title>Draft Genome Sequence of an Alphaproteobacterium, Caenispirillum salinarum AK4(T), Isolated from a Solar Saltern.</title>
        <authorList>
            <person name="Khatri I."/>
            <person name="Singh A."/>
            <person name="Korpole S."/>
            <person name="Pinnaka A.K."/>
            <person name="Subramanian S."/>
        </authorList>
    </citation>
    <scope>NUCLEOTIDE SEQUENCE [LARGE SCALE GENOMIC DNA]</scope>
    <source>
        <strain evidence="3 4">AK4</strain>
    </source>
</reference>
<dbReference type="PROSITE" id="PS51352">
    <property type="entry name" value="THIOREDOXIN_2"/>
    <property type="match status" value="1"/>
</dbReference>
<keyword evidence="1" id="KW-0676">Redox-active center</keyword>